<gene>
    <name evidence="1" type="ORF">BDN72DRAFT_332350</name>
</gene>
<name>A0ACD3ABU1_9AGAR</name>
<proteinExistence type="predicted"/>
<dbReference type="EMBL" id="ML208535">
    <property type="protein sequence ID" value="TFK63197.1"/>
    <property type="molecule type" value="Genomic_DNA"/>
</dbReference>
<reference evidence="1 2" key="1">
    <citation type="journal article" date="2019" name="Nat. Ecol. Evol.">
        <title>Megaphylogeny resolves global patterns of mushroom evolution.</title>
        <authorList>
            <person name="Varga T."/>
            <person name="Krizsan K."/>
            <person name="Foldi C."/>
            <person name="Dima B."/>
            <person name="Sanchez-Garcia M."/>
            <person name="Sanchez-Ramirez S."/>
            <person name="Szollosi G.J."/>
            <person name="Szarkandi J.G."/>
            <person name="Papp V."/>
            <person name="Albert L."/>
            <person name="Andreopoulos W."/>
            <person name="Angelini C."/>
            <person name="Antonin V."/>
            <person name="Barry K.W."/>
            <person name="Bougher N.L."/>
            <person name="Buchanan P."/>
            <person name="Buyck B."/>
            <person name="Bense V."/>
            <person name="Catcheside P."/>
            <person name="Chovatia M."/>
            <person name="Cooper J."/>
            <person name="Damon W."/>
            <person name="Desjardin D."/>
            <person name="Finy P."/>
            <person name="Geml J."/>
            <person name="Haridas S."/>
            <person name="Hughes K."/>
            <person name="Justo A."/>
            <person name="Karasinski D."/>
            <person name="Kautmanova I."/>
            <person name="Kiss B."/>
            <person name="Kocsube S."/>
            <person name="Kotiranta H."/>
            <person name="LaButti K.M."/>
            <person name="Lechner B.E."/>
            <person name="Liimatainen K."/>
            <person name="Lipzen A."/>
            <person name="Lukacs Z."/>
            <person name="Mihaltcheva S."/>
            <person name="Morgado L.N."/>
            <person name="Niskanen T."/>
            <person name="Noordeloos M.E."/>
            <person name="Ohm R.A."/>
            <person name="Ortiz-Santana B."/>
            <person name="Ovrebo C."/>
            <person name="Racz N."/>
            <person name="Riley R."/>
            <person name="Savchenko A."/>
            <person name="Shiryaev A."/>
            <person name="Soop K."/>
            <person name="Spirin V."/>
            <person name="Szebenyi C."/>
            <person name="Tomsovsky M."/>
            <person name="Tulloss R.E."/>
            <person name="Uehling J."/>
            <person name="Grigoriev I.V."/>
            <person name="Vagvolgyi C."/>
            <person name="Papp T."/>
            <person name="Martin F.M."/>
            <person name="Miettinen O."/>
            <person name="Hibbett D.S."/>
            <person name="Nagy L.G."/>
        </authorList>
    </citation>
    <scope>NUCLEOTIDE SEQUENCE [LARGE SCALE GENOMIC DNA]</scope>
    <source>
        <strain evidence="1 2">NL-1719</strain>
    </source>
</reference>
<sequence>MVRSSTSSSVSTLGDRPSSLPPPPAHSSTATSTSPGSKKNKRIEMVSNTSGVASAAFKEGTSCCNQIIGLASFIVQTTQSVRSNKEAYKLLLKDVDQLSVRVLQAFDGSPEFAVQQEIPAKFQPFIDALVDIKAFAVKRTERNIFARVVKSTADLNEIKLFEKRLRQAIDFLWLESQITICQMNKSIESISKQQDELLHIVKWLKIREKKEEVLEKQRMGGNSYDVGVEGGKALIGPRSTVVPKSPALGTTLSHNVEPPPKVHVEPPPKVHVEEAPMGSAHVLTTPTKARTLLISMGDPRLPPELEHEIFLIAFQNNFGDAWNLISTAKRVHDWFLPQAFEVVILGREPDFPVPFTLEKFERYGLYIRSLSLARPWILNGRHEDFPDYISHCPNITNLLMRTPYFTANPLQDALAVLPLTHLVIEVRFILSTPPSPQLLQLFTNITHLHLDGSLLLVYTPKSNPPYIRPLFPNLTHISFNGYQNRENIRLAIQGWNELRVVVLWRARPYPEQPCKGRRPDLQLHPRLVGVQSDLHRQWEDNARGRGPDLWEYSEEIFQLWTEEGST</sequence>
<keyword evidence="2" id="KW-1185">Reference proteome</keyword>
<evidence type="ECO:0000313" key="2">
    <source>
        <dbReference type="Proteomes" id="UP000308600"/>
    </source>
</evidence>
<organism evidence="1 2">
    <name type="scientific">Pluteus cervinus</name>
    <dbReference type="NCBI Taxonomy" id="181527"/>
    <lineage>
        <taxon>Eukaryota</taxon>
        <taxon>Fungi</taxon>
        <taxon>Dikarya</taxon>
        <taxon>Basidiomycota</taxon>
        <taxon>Agaricomycotina</taxon>
        <taxon>Agaricomycetes</taxon>
        <taxon>Agaricomycetidae</taxon>
        <taxon>Agaricales</taxon>
        <taxon>Pluteineae</taxon>
        <taxon>Pluteaceae</taxon>
        <taxon>Pluteus</taxon>
    </lineage>
</organism>
<evidence type="ECO:0000313" key="1">
    <source>
        <dbReference type="EMBL" id="TFK63197.1"/>
    </source>
</evidence>
<protein>
    <submittedName>
        <fullName evidence="1">Uncharacterized protein</fullName>
    </submittedName>
</protein>
<dbReference type="Proteomes" id="UP000308600">
    <property type="component" value="Unassembled WGS sequence"/>
</dbReference>
<accession>A0ACD3ABU1</accession>